<evidence type="ECO:0000256" key="9">
    <source>
        <dbReference type="ARBA" id="ARBA00038963"/>
    </source>
</evidence>
<evidence type="ECO:0000256" key="1">
    <source>
        <dbReference type="ARBA" id="ARBA00010371"/>
    </source>
</evidence>
<organism evidence="12 13">
    <name type="scientific">Rhizosaccharibacter radicis</name>
    <dbReference type="NCBI Taxonomy" id="2782605"/>
    <lineage>
        <taxon>Bacteria</taxon>
        <taxon>Pseudomonadati</taxon>
        <taxon>Pseudomonadota</taxon>
        <taxon>Alphaproteobacteria</taxon>
        <taxon>Acetobacterales</taxon>
        <taxon>Acetobacteraceae</taxon>
        <taxon>Rhizosaccharibacter</taxon>
    </lineage>
</organism>
<comment type="catalytic activity">
    <reaction evidence="10">
        <text>a 2,3-saturated acyl-[ACP] + NADP(+) = a (2E)-enoyl-[ACP] + NADPH + H(+)</text>
        <dbReference type="Rhea" id="RHEA:22564"/>
        <dbReference type="Rhea" id="RHEA-COMP:9925"/>
        <dbReference type="Rhea" id="RHEA-COMP:9926"/>
        <dbReference type="ChEBI" id="CHEBI:15378"/>
        <dbReference type="ChEBI" id="CHEBI:57783"/>
        <dbReference type="ChEBI" id="CHEBI:58349"/>
        <dbReference type="ChEBI" id="CHEBI:78784"/>
        <dbReference type="ChEBI" id="CHEBI:78785"/>
        <dbReference type="EC" id="1.3.1.104"/>
    </reaction>
</comment>
<evidence type="ECO:0000313" key="12">
    <source>
        <dbReference type="EMBL" id="MCQ8242241.1"/>
    </source>
</evidence>
<keyword evidence="4" id="KW-0521">NADP</keyword>
<dbReference type="SMART" id="SM00829">
    <property type="entry name" value="PKS_ER"/>
    <property type="match status" value="1"/>
</dbReference>
<comment type="similarity">
    <text evidence="1">Belongs to the zinc-containing alcohol dehydrogenase family. Quinone oxidoreductase subfamily.</text>
</comment>
<dbReference type="InterPro" id="IPR011032">
    <property type="entry name" value="GroES-like_sf"/>
</dbReference>
<dbReference type="Pfam" id="PF00107">
    <property type="entry name" value="ADH_zinc_N"/>
    <property type="match status" value="1"/>
</dbReference>
<comment type="caution">
    <text evidence="12">The sequence shown here is derived from an EMBL/GenBank/DDBJ whole genome shotgun (WGS) entry which is preliminary data.</text>
</comment>
<dbReference type="InterPro" id="IPR020843">
    <property type="entry name" value="ER"/>
</dbReference>
<evidence type="ECO:0000259" key="11">
    <source>
        <dbReference type="SMART" id="SM00829"/>
    </source>
</evidence>
<evidence type="ECO:0000256" key="6">
    <source>
        <dbReference type="ARBA" id="ARBA00023002"/>
    </source>
</evidence>
<feature type="domain" description="Enoyl reductase (ER)" evidence="11">
    <location>
        <begin position="16"/>
        <end position="322"/>
    </location>
</feature>
<dbReference type="Gene3D" id="3.90.180.10">
    <property type="entry name" value="Medium-chain alcohol dehydrogenases, catalytic domain"/>
    <property type="match status" value="1"/>
</dbReference>
<dbReference type="RefSeq" id="WP_422920997.1">
    <property type="nucleotide sequence ID" value="NZ_JAMZEJ010000010.1"/>
</dbReference>
<dbReference type="PANTHER" id="PTHR43981:SF2">
    <property type="entry name" value="ENOYL-[ACYL-CARRIER-PROTEIN] REDUCTASE, MITOCHONDRIAL"/>
    <property type="match status" value="1"/>
</dbReference>
<dbReference type="InterPro" id="IPR013149">
    <property type="entry name" value="ADH-like_C"/>
</dbReference>
<evidence type="ECO:0000256" key="3">
    <source>
        <dbReference type="ARBA" id="ARBA00022832"/>
    </source>
</evidence>
<dbReference type="SUPFAM" id="SSF51735">
    <property type="entry name" value="NAD(P)-binding Rossmann-fold domains"/>
    <property type="match status" value="1"/>
</dbReference>
<protein>
    <recommendedName>
        <fullName evidence="9">enoyl-[acyl-carrier-protein] reductase</fullName>
        <ecNumber evidence="9">1.3.1.104</ecNumber>
    </recommendedName>
</protein>
<proteinExistence type="inferred from homology"/>
<accession>A0ABT1W0Y4</accession>
<reference evidence="12 13" key="1">
    <citation type="submission" date="2022-06" db="EMBL/GenBank/DDBJ databases">
        <title>Rhizosaccharibacter gen. nov. sp. nov. KSS12, endophytic bacteria isolated from sugarcane.</title>
        <authorList>
            <person name="Pitiwittayakul N."/>
        </authorList>
    </citation>
    <scope>NUCLEOTIDE SEQUENCE [LARGE SCALE GENOMIC DNA]</scope>
    <source>
        <strain evidence="12 13">KSS12</strain>
    </source>
</reference>
<dbReference type="InterPro" id="IPR013154">
    <property type="entry name" value="ADH-like_N"/>
</dbReference>
<keyword evidence="6" id="KW-0560">Oxidoreductase</keyword>
<keyword evidence="13" id="KW-1185">Reference proteome</keyword>
<evidence type="ECO:0000313" key="13">
    <source>
        <dbReference type="Proteomes" id="UP001524547"/>
    </source>
</evidence>
<keyword evidence="7" id="KW-0443">Lipid metabolism</keyword>
<name>A0ABT1W0Y4_9PROT</name>
<dbReference type="PANTHER" id="PTHR43981">
    <property type="entry name" value="ENOYL-[ACYL-CARRIER-PROTEIN] REDUCTASE, MITOCHONDRIAL"/>
    <property type="match status" value="1"/>
</dbReference>
<dbReference type="CDD" id="cd05282">
    <property type="entry name" value="ETR_like"/>
    <property type="match status" value="1"/>
</dbReference>
<evidence type="ECO:0000256" key="10">
    <source>
        <dbReference type="ARBA" id="ARBA00048843"/>
    </source>
</evidence>
<evidence type="ECO:0000256" key="4">
    <source>
        <dbReference type="ARBA" id="ARBA00022857"/>
    </source>
</evidence>
<dbReference type="Pfam" id="PF08240">
    <property type="entry name" value="ADH_N"/>
    <property type="match status" value="1"/>
</dbReference>
<keyword evidence="3" id="KW-0276">Fatty acid metabolism</keyword>
<evidence type="ECO:0000256" key="5">
    <source>
        <dbReference type="ARBA" id="ARBA00022946"/>
    </source>
</evidence>
<evidence type="ECO:0000256" key="7">
    <source>
        <dbReference type="ARBA" id="ARBA00023098"/>
    </source>
</evidence>
<keyword evidence="8" id="KW-0275">Fatty acid biosynthesis</keyword>
<keyword evidence="2" id="KW-0444">Lipid biosynthesis</keyword>
<sequence>MSATIAAVHLVGYGEASEKLVLAREPDPGQPGPGEVLVAVEFAPINHNDLMVVWGVYAWRPEPPIAIGNEGAGIVLATGAGVESPRPGDRVVLPFMVRSWREKVIVPADEVVPLPADADPAQASMMAINAVTAAMLLDDYLALEPGDGIVFNAATSGLGRWVAALAAQRGLRAVGLVRRREDVATVREACPEVDVIADDEDMTAVRARHEGSTIRLALDGVAGTSTQRLAQLLAPGGTLVSYGAATRQPLAVPAGDLIFRKITVRGFWEGHPENMARVVPILRELAGMIGPNSVRQPVAGIYTLDRLHEAVAHAERRGRVLLDFRS</sequence>
<evidence type="ECO:0000256" key="8">
    <source>
        <dbReference type="ARBA" id="ARBA00023160"/>
    </source>
</evidence>
<keyword evidence="5" id="KW-0809">Transit peptide</keyword>
<evidence type="ECO:0000256" key="2">
    <source>
        <dbReference type="ARBA" id="ARBA00022516"/>
    </source>
</evidence>
<gene>
    <name evidence="12" type="ORF">NFI88_15515</name>
</gene>
<dbReference type="Gene3D" id="3.40.50.720">
    <property type="entry name" value="NAD(P)-binding Rossmann-like Domain"/>
    <property type="match status" value="1"/>
</dbReference>
<dbReference type="InterPro" id="IPR036291">
    <property type="entry name" value="NAD(P)-bd_dom_sf"/>
</dbReference>
<dbReference type="EMBL" id="JAMZEJ010000010">
    <property type="protein sequence ID" value="MCQ8242241.1"/>
    <property type="molecule type" value="Genomic_DNA"/>
</dbReference>
<dbReference type="InterPro" id="IPR051034">
    <property type="entry name" value="Mito_Enoyl-ACP_Reductase"/>
</dbReference>
<dbReference type="SUPFAM" id="SSF50129">
    <property type="entry name" value="GroES-like"/>
    <property type="match status" value="1"/>
</dbReference>
<dbReference type="Proteomes" id="UP001524547">
    <property type="component" value="Unassembled WGS sequence"/>
</dbReference>
<dbReference type="EC" id="1.3.1.104" evidence="9"/>